<sequence length="279" mass="31329">MDKLLIKKADGTTEVFKEEKLRNSLKRSGATDKQIEEVVSHVTAEIHTDVTSDEVFKHAFEVLNKIGGSVAAKYSLRRAISQLGPSGFPFEQFMSRVFNELGYRSHSGVIVNGKCAEHEIDVVAENDQEVIFMELKFHNNFGLKSDMKVALYVQARHNDLKKNNFGHYADAGKKSEFWLVTNTKFTSNSIKYAKCAGLKMIGWSYPSKGNLQEIIESSGLQPITCLTTLTTDEKSYFLNKNIVLCKTLQEKEHLLIEAGLDKNRVENTLTEIKGLSDLG</sequence>
<name>A0A2H0DYJ7_9BACT</name>
<evidence type="ECO:0000259" key="4">
    <source>
        <dbReference type="PROSITE" id="PS51161"/>
    </source>
</evidence>
<dbReference type="EMBL" id="PCTT01000014">
    <property type="protein sequence ID" value="PIP87247.1"/>
    <property type="molecule type" value="Genomic_DNA"/>
</dbReference>
<dbReference type="InterPro" id="IPR005144">
    <property type="entry name" value="ATP-cone_dom"/>
</dbReference>
<evidence type="ECO:0000313" key="5">
    <source>
        <dbReference type="EMBL" id="PIP87247.1"/>
    </source>
</evidence>
<protein>
    <submittedName>
        <fullName evidence="5">ATPase</fullName>
    </submittedName>
</protein>
<dbReference type="Gene3D" id="3.40.1350.10">
    <property type="match status" value="1"/>
</dbReference>
<keyword evidence="2 3" id="KW-0067">ATP-binding</keyword>
<dbReference type="Proteomes" id="UP000231143">
    <property type="component" value="Unassembled WGS sequence"/>
</dbReference>
<evidence type="ECO:0000256" key="3">
    <source>
        <dbReference type="PROSITE-ProRule" id="PRU00492"/>
    </source>
</evidence>
<feature type="domain" description="ATP-cone" evidence="4">
    <location>
        <begin position="4"/>
        <end position="85"/>
    </location>
</feature>
<organism evidence="5 6">
    <name type="scientific">Candidatus Campbellbacteria bacterium CG22_combo_CG10-13_8_21_14_all_36_13</name>
    <dbReference type="NCBI Taxonomy" id="1974529"/>
    <lineage>
        <taxon>Bacteria</taxon>
        <taxon>Candidatus Campbelliibacteriota</taxon>
    </lineage>
</organism>
<evidence type="ECO:0000256" key="1">
    <source>
        <dbReference type="ARBA" id="ARBA00022741"/>
    </source>
</evidence>
<comment type="caution">
    <text evidence="5">The sequence shown here is derived from an EMBL/GenBank/DDBJ whole genome shotgun (WGS) entry which is preliminary data.</text>
</comment>
<evidence type="ECO:0000313" key="6">
    <source>
        <dbReference type="Proteomes" id="UP000231143"/>
    </source>
</evidence>
<dbReference type="AlphaFoldDB" id="A0A2H0DYJ7"/>
<dbReference type="GO" id="GO:0003676">
    <property type="term" value="F:nucleic acid binding"/>
    <property type="evidence" value="ECO:0007669"/>
    <property type="project" value="InterPro"/>
</dbReference>
<proteinExistence type="predicted"/>
<dbReference type="Pfam" id="PF03477">
    <property type="entry name" value="ATP-cone"/>
    <property type="match status" value="1"/>
</dbReference>
<dbReference type="GO" id="GO:0005524">
    <property type="term" value="F:ATP binding"/>
    <property type="evidence" value="ECO:0007669"/>
    <property type="project" value="UniProtKB-UniRule"/>
</dbReference>
<dbReference type="SUPFAM" id="SSF52980">
    <property type="entry name" value="Restriction endonuclease-like"/>
    <property type="match status" value="1"/>
</dbReference>
<gene>
    <name evidence="5" type="ORF">COW81_01155</name>
</gene>
<dbReference type="InterPro" id="IPR011335">
    <property type="entry name" value="Restrct_endonuc-II-like"/>
</dbReference>
<accession>A0A2H0DYJ7</accession>
<dbReference type="PROSITE" id="PS51161">
    <property type="entry name" value="ATP_CONE"/>
    <property type="match status" value="1"/>
</dbReference>
<dbReference type="InterPro" id="IPR011856">
    <property type="entry name" value="tRNA_endonuc-like_dom_sf"/>
</dbReference>
<evidence type="ECO:0000256" key="2">
    <source>
        <dbReference type="ARBA" id="ARBA00022840"/>
    </source>
</evidence>
<reference evidence="5 6" key="1">
    <citation type="submission" date="2017-09" db="EMBL/GenBank/DDBJ databases">
        <title>Depth-based differentiation of microbial function through sediment-hosted aquifers and enrichment of novel symbionts in the deep terrestrial subsurface.</title>
        <authorList>
            <person name="Probst A.J."/>
            <person name="Ladd B."/>
            <person name="Jarett J.K."/>
            <person name="Geller-Mcgrath D.E."/>
            <person name="Sieber C.M."/>
            <person name="Emerson J.B."/>
            <person name="Anantharaman K."/>
            <person name="Thomas B.C."/>
            <person name="Malmstrom R."/>
            <person name="Stieglmeier M."/>
            <person name="Klingl A."/>
            <person name="Woyke T."/>
            <person name="Ryan C.M."/>
            <person name="Banfield J.F."/>
        </authorList>
    </citation>
    <scope>NUCLEOTIDE SEQUENCE [LARGE SCALE GENOMIC DNA]</scope>
    <source>
        <strain evidence="5">CG22_combo_CG10-13_8_21_14_all_36_13</strain>
    </source>
</reference>
<keyword evidence="1 3" id="KW-0547">Nucleotide-binding</keyword>